<reference evidence="2 3" key="1">
    <citation type="submission" date="2020-02" db="EMBL/GenBank/DDBJ databases">
        <title>Draft genome sequence of Haematococcus lacustris strain NIES-144.</title>
        <authorList>
            <person name="Morimoto D."/>
            <person name="Nakagawa S."/>
            <person name="Yoshida T."/>
            <person name="Sawayama S."/>
        </authorList>
    </citation>
    <scope>NUCLEOTIDE SEQUENCE [LARGE SCALE GENOMIC DNA]</scope>
    <source>
        <strain evidence="2 3">NIES-144</strain>
    </source>
</reference>
<keyword evidence="1" id="KW-0175">Coiled coil</keyword>
<dbReference type="AlphaFoldDB" id="A0A6A0AG95"/>
<feature type="non-terminal residue" evidence="2">
    <location>
        <position position="1"/>
    </location>
</feature>
<accession>A0A6A0AG95</accession>
<comment type="caution">
    <text evidence="2">The sequence shown here is derived from an EMBL/GenBank/DDBJ whole genome shotgun (WGS) entry which is preliminary data.</text>
</comment>
<gene>
    <name evidence="2" type="ORF">HaLaN_30316</name>
</gene>
<dbReference type="EMBL" id="BLLF01005518">
    <property type="protein sequence ID" value="GFH31301.1"/>
    <property type="molecule type" value="Genomic_DNA"/>
</dbReference>
<name>A0A6A0AG95_HAELA</name>
<feature type="coiled-coil region" evidence="1">
    <location>
        <begin position="16"/>
        <end position="43"/>
    </location>
</feature>
<evidence type="ECO:0000313" key="2">
    <source>
        <dbReference type="EMBL" id="GFH31301.1"/>
    </source>
</evidence>
<evidence type="ECO:0000313" key="3">
    <source>
        <dbReference type="Proteomes" id="UP000485058"/>
    </source>
</evidence>
<keyword evidence="3" id="KW-1185">Reference proteome</keyword>
<sequence length="46" mass="5169">CALCVQAALSSIHDDKLRTQDAYEAAEAALRSAQRRARHYKHESKV</sequence>
<dbReference type="Proteomes" id="UP000485058">
    <property type="component" value="Unassembled WGS sequence"/>
</dbReference>
<evidence type="ECO:0000256" key="1">
    <source>
        <dbReference type="SAM" id="Coils"/>
    </source>
</evidence>
<organism evidence="2 3">
    <name type="scientific">Haematococcus lacustris</name>
    <name type="common">Green alga</name>
    <name type="synonym">Haematococcus pluvialis</name>
    <dbReference type="NCBI Taxonomy" id="44745"/>
    <lineage>
        <taxon>Eukaryota</taxon>
        <taxon>Viridiplantae</taxon>
        <taxon>Chlorophyta</taxon>
        <taxon>core chlorophytes</taxon>
        <taxon>Chlorophyceae</taxon>
        <taxon>CS clade</taxon>
        <taxon>Chlamydomonadales</taxon>
        <taxon>Haematococcaceae</taxon>
        <taxon>Haematococcus</taxon>
    </lineage>
</organism>
<proteinExistence type="predicted"/>
<protein>
    <submittedName>
        <fullName evidence="2">Uncharacterized protein</fullName>
    </submittedName>
</protein>